<keyword evidence="3" id="KW-1185">Reference proteome</keyword>
<dbReference type="AlphaFoldDB" id="A0A8C5IE99"/>
<evidence type="ECO:0000313" key="3">
    <source>
        <dbReference type="Proteomes" id="UP000694408"/>
    </source>
</evidence>
<proteinExistence type="predicted"/>
<organism evidence="2 3">
    <name type="scientific">Junco hyemalis</name>
    <name type="common">Dark-eyed junco</name>
    <dbReference type="NCBI Taxonomy" id="40217"/>
    <lineage>
        <taxon>Eukaryota</taxon>
        <taxon>Metazoa</taxon>
        <taxon>Chordata</taxon>
        <taxon>Craniata</taxon>
        <taxon>Vertebrata</taxon>
        <taxon>Euteleostomi</taxon>
        <taxon>Archelosauria</taxon>
        <taxon>Archosauria</taxon>
        <taxon>Dinosauria</taxon>
        <taxon>Saurischia</taxon>
        <taxon>Theropoda</taxon>
        <taxon>Coelurosauria</taxon>
        <taxon>Aves</taxon>
        <taxon>Neognathae</taxon>
        <taxon>Neoaves</taxon>
        <taxon>Telluraves</taxon>
        <taxon>Australaves</taxon>
        <taxon>Passeriformes</taxon>
        <taxon>Passerellidae</taxon>
        <taxon>Junco</taxon>
    </lineage>
</organism>
<reference evidence="2" key="2">
    <citation type="submission" date="2025-09" db="UniProtKB">
        <authorList>
            <consortium name="Ensembl"/>
        </authorList>
    </citation>
    <scope>IDENTIFICATION</scope>
</reference>
<evidence type="ECO:0000313" key="2">
    <source>
        <dbReference type="Ensembl" id="ENSJHYP00000001086.1"/>
    </source>
</evidence>
<dbReference type="Proteomes" id="UP000694408">
    <property type="component" value="Unplaced"/>
</dbReference>
<feature type="transmembrane region" description="Helical" evidence="1">
    <location>
        <begin position="127"/>
        <end position="150"/>
    </location>
</feature>
<protein>
    <submittedName>
        <fullName evidence="2">Uncharacterized protein</fullName>
    </submittedName>
</protein>
<keyword evidence="1" id="KW-0812">Transmembrane</keyword>
<keyword evidence="1" id="KW-1133">Transmembrane helix</keyword>
<name>A0A8C5IE99_JUNHY</name>
<reference evidence="2" key="1">
    <citation type="submission" date="2025-08" db="UniProtKB">
        <authorList>
            <consortium name="Ensembl"/>
        </authorList>
    </citation>
    <scope>IDENTIFICATION</scope>
</reference>
<keyword evidence="1" id="KW-0472">Membrane</keyword>
<accession>A0A8C5IE99</accession>
<sequence>MAALVWVSPRGPFAARKAAPVEGCGLSVVIYPLGEDWRESRAVPVGCWGWGAAICISWGSLGRGCSVGLTLGSRTWPGAEGTAGDRAVGTGVAGTGSELTSALPACCLGTVGRAVPGPTEFPVAQQALVFTGLPWLLAVVPTLVAGGAILRSP</sequence>
<evidence type="ECO:0000256" key="1">
    <source>
        <dbReference type="SAM" id="Phobius"/>
    </source>
</evidence>
<dbReference type="Ensembl" id="ENSJHYT00000001368.1">
    <property type="protein sequence ID" value="ENSJHYP00000001086.1"/>
    <property type="gene ID" value="ENSJHYG00000000955.1"/>
</dbReference>